<evidence type="ECO:0000313" key="3">
    <source>
        <dbReference type="EMBL" id="HII73840.1"/>
    </source>
</evidence>
<name>A0A832TGJ7_9CREN</name>
<dbReference type="OMA" id="GNALWKE"/>
<keyword evidence="1" id="KW-0460">Magnesium</keyword>
<organism evidence="3 4">
    <name type="scientific">Sulfurisphaera tokodaii</name>
    <dbReference type="NCBI Taxonomy" id="111955"/>
    <lineage>
        <taxon>Archaea</taxon>
        <taxon>Thermoproteota</taxon>
        <taxon>Thermoprotei</taxon>
        <taxon>Sulfolobales</taxon>
        <taxon>Sulfolobaceae</taxon>
        <taxon>Sulfurisphaera</taxon>
    </lineage>
</organism>
<evidence type="ECO:0000256" key="1">
    <source>
        <dbReference type="ARBA" id="ARBA00022842"/>
    </source>
</evidence>
<feature type="domain" description="PIN" evidence="2">
    <location>
        <begin position="16"/>
        <end position="117"/>
    </location>
</feature>
<dbReference type="RefSeq" id="WP_010979870.1">
    <property type="nucleotide sequence ID" value="NZ_BAABQO010000008.1"/>
</dbReference>
<evidence type="ECO:0000313" key="4">
    <source>
        <dbReference type="Proteomes" id="UP000646844"/>
    </source>
</evidence>
<dbReference type="InterPro" id="IPR029060">
    <property type="entry name" value="PIN-like_dom_sf"/>
</dbReference>
<dbReference type="Gene3D" id="3.40.50.1010">
    <property type="entry name" value="5'-nuclease"/>
    <property type="match status" value="1"/>
</dbReference>
<sequence>MRDEFLLDASALYPILNYIDKIDVAKIYIIPLAFYEVGNTIWKEYYLHKKIKDPIILSALFQKFMSKLKLLNSPPAEEVMKFAIEKELTFYDAAYVYSAASHGLILVSEDKELIKKANALSLKDFISKLS</sequence>
<dbReference type="CDD" id="cd09873">
    <property type="entry name" value="PIN_Pae0151-like"/>
    <property type="match status" value="1"/>
</dbReference>
<dbReference type="SUPFAM" id="SSF88723">
    <property type="entry name" value="PIN domain-like"/>
    <property type="match status" value="1"/>
</dbReference>
<protein>
    <submittedName>
        <fullName evidence="3">PIN domain-containing protein</fullName>
    </submittedName>
</protein>
<dbReference type="GeneID" id="1459858"/>
<dbReference type="Proteomes" id="UP000646844">
    <property type="component" value="Unassembled WGS sequence"/>
</dbReference>
<dbReference type="EMBL" id="DUJO01000024">
    <property type="protein sequence ID" value="HII73840.1"/>
    <property type="molecule type" value="Genomic_DNA"/>
</dbReference>
<dbReference type="PANTHER" id="PTHR35901">
    <property type="entry name" value="RIBONUCLEASE VAPC3"/>
    <property type="match status" value="1"/>
</dbReference>
<accession>A0A832TGJ7</accession>
<proteinExistence type="predicted"/>
<dbReference type="InterPro" id="IPR051619">
    <property type="entry name" value="TypeII_TA_RNase_PINc/VapC"/>
</dbReference>
<dbReference type="InterPro" id="IPR044153">
    <property type="entry name" value="PIN_Pae0151-like"/>
</dbReference>
<reference evidence="3" key="1">
    <citation type="journal article" date="2020" name="bioRxiv">
        <title>A rank-normalized archaeal taxonomy based on genome phylogeny resolves widespread incomplete and uneven classifications.</title>
        <authorList>
            <person name="Rinke C."/>
            <person name="Chuvochina M."/>
            <person name="Mussig A.J."/>
            <person name="Chaumeil P.-A."/>
            <person name="Waite D.W."/>
            <person name="Whitman W.B."/>
            <person name="Parks D.H."/>
            <person name="Hugenholtz P."/>
        </authorList>
    </citation>
    <scope>NUCLEOTIDE SEQUENCE</scope>
    <source>
        <strain evidence="3">UBA8838</strain>
    </source>
</reference>
<dbReference type="PANTHER" id="PTHR35901:SF1">
    <property type="entry name" value="EXONUCLEASE VAPC9"/>
    <property type="match status" value="1"/>
</dbReference>
<comment type="caution">
    <text evidence="3">The sequence shown here is derived from an EMBL/GenBank/DDBJ whole genome shotgun (WGS) entry which is preliminary data.</text>
</comment>
<dbReference type="AlphaFoldDB" id="A0A832TGJ7"/>
<dbReference type="InterPro" id="IPR002716">
    <property type="entry name" value="PIN_dom"/>
</dbReference>
<gene>
    <name evidence="3" type="ORF">HA332_05545</name>
</gene>
<evidence type="ECO:0000259" key="2">
    <source>
        <dbReference type="Pfam" id="PF01850"/>
    </source>
</evidence>
<dbReference type="Pfam" id="PF01850">
    <property type="entry name" value="PIN"/>
    <property type="match status" value="1"/>
</dbReference>